<dbReference type="GO" id="GO:0004527">
    <property type="term" value="F:exonuclease activity"/>
    <property type="evidence" value="ECO:0007669"/>
    <property type="project" value="UniProtKB-KW"/>
</dbReference>
<dbReference type="InterPro" id="IPR013520">
    <property type="entry name" value="Ribonucl_H"/>
</dbReference>
<organism evidence="8 9">
    <name type="scientific">Acrasis kona</name>
    <dbReference type="NCBI Taxonomy" id="1008807"/>
    <lineage>
        <taxon>Eukaryota</taxon>
        <taxon>Discoba</taxon>
        <taxon>Heterolobosea</taxon>
        <taxon>Tetramitia</taxon>
        <taxon>Eutetramitia</taxon>
        <taxon>Acrasidae</taxon>
        <taxon>Acrasis</taxon>
    </lineage>
</organism>
<dbReference type="Gene3D" id="3.30.420.10">
    <property type="entry name" value="Ribonuclease H-like superfamily/Ribonuclease H"/>
    <property type="match status" value="1"/>
</dbReference>
<dbReference type="GO" id="GO:0005634">
    <property type="term" value="C:nucleus"/>
    <property type="evidence" value="ECO:0007669"/>
    <property type="project" value="UniProtKB-SubCell"/>
</dbReference>
<dbReference type="AlphaFoldDB" id="A0AAW2ZLH8"/>
<evidence type="ECO:0000256" key="2">
    <source>
        <dbReference type="ARBA" id="ARBA00006357"/>
    </source>
</evidence>
<dbReference type="EMBL" id="JAOPGA020001652">
    <property type="protein sequence ID" value="KAL0490213.1"/>
    <property type="molecule type" value="Genomic_DNA"/>
</dbReference>
<reference evidence="8 9" key="1">
    <citation type="submission" date="2024-03" db="EMBL/GenBank/DDBJ databases">
        <title>The Acrasis kona genome and developmental transcriptomes reveal deep origins of eukaryotic multicellular pathways.</title>
        <authorList>
            <person name="Sheikh S."/>
            <person name="Fu C.-J."/>
            <person name="Brown M.W."/>
            <person name="Baldauf S.L."/>
        </authorList>
    </citation>
    <scope>NUCLEOTIDE SEQUENCE [LARGE SCALE GENOMIC DNA]</scope>
    <source>
        <strain evidence="8 9">ATCC MYA-3509</strain>
    </source>
</reference>
<keyword evidence="5 8" id="KW-0269">Exonuclease</keyword>
<dbReference type="Proteomes" id="UP001431209">
    <property type="component" value="Unassembled WGS sequence"/>
</dbReference>
<comment type="similarity">
    <text evidence="2">Belongs to the REXO1/REXO3 family.</text>
</comment>
<dbReference type="InterPro" id="IPR047021">
    <property type="entry name" value="REXO1/3/4-like"/>
</dbReference>
<dbReference type="InterPro" id="IPR012337">
    <property type="entry name" value="RNaseH-like_sf"/>
</dbReference>
<keyword evidence="4" id="KW-0378">Hydrolase</keyword>
<evidence type="ECO:0000259" key="7">
    <source>
        <dbReference type="SMART" id="SM00479"/>
    </source>
</evidence>
<proteinExistence type="inferred from homology"/>
<evidence type="ECO:0000256" key="1">
    <source>
        <dbReference type="ARBA" id="ARBA00004123"/>
    </source>
</evidence>
<evidence type="ECO:0000313" key="9">
    <source>
        <dbReference type="Proteomes" id="UP001431209"/>
    </source>
</evidence>
<dbReference type="SMART" id="SM00479">
    <property type="entry name" value="EXOIII"/>
    <property type="match status" value="1"/>
</dbReference>
<comment type="caution">
    <text evidence="8">The sequence shown here is derived from an EMBL/GenBank/DDBJ whole genome shotgun (WGS) entry which is preliminary data.</text>
</comment>
<evidence type="ECO:0000256" key="5">
    <source>
        <dbReference type="ARBA" id="ARBA00022839"/>
    </source>
</evidence>
<dbReference type="InterPro" id="IPR036397">
    <property type="entry name" value="RNaseH_sf"/>
</dbReference>
<feature type="domain" description="Exonuclease" evidence="7">
    <location>
        <begin position="1"/>
        <end position="160"/>
    </location>
</feature>
<dbReference type="FunFam" id="3.30.420.10:FF:000031">
    <property type="entry name" value="RNA exonuclease 1"/>
    <property type="match status" value="1"/>
</dbReference>
<evidence type="ECO:0000256" key="4">
    <source>
        <dbReference type="ARBA" id="ARBA00022801"/>
    </source>
</evidence>
<dbReference type="GO" id="GO:0003676">
    <property type="term" value="F:nucleic acid binding"/>
    <property type="evidence" value="ECO:0007669"/>
    <property type="project" value="InterPro"/>
</dbReference>
<dbReference type="InterPro" id="IPR034922">
    <property type="entry name" value="REX1-like_exo"/>
</dbReference>
<evidence type="ECO:0000313" key="8">
    <source>
        <dbReference type="EMBL" id="KAL0490213.1"/>
    </source>
</evidence>
<comment type="subcellular location">
    <subcellularLocation>
        <location evidence="1">Nucleus</location>
    </subcellularLocation>
</comment>
<gene>
    <name evidence="8" type="ORF">AKO1_006547</name>
</gene>
<dbReference type="PANTHER" id="PTHR12801:SF115">
    <property type="entry name" value="FI18136P1-RELATED"/>
    <property type="match status" value="1"/>
</dbReference>
<dbReference type="GO" id="GO:0010629">
    <property type="term" value="P:negative regulation of gene expression"/>
    <property type="evidence" value="ECO:0007669"/>
    <property type="project" value="UniProtKB-ARBA"/>
</dbReference>
<dbReference type="PANTHER" id="PTHR12801">
    <property type="entry name" value="RNA EXONUCLEASE REXO1 / RECO3 FAMILY MEMBER-RELATED"/>
    <property type="match status" value="1"/>
</dbReference>
<keyword evidence="6" id="KW-0539">Nucleus</keyword>
<sequence length="316" mass="35251">MDCEMCYTKNGLELTRITLVGEDGSTIYDEFVKPESPITDYNTRYSGITEKHLENVTRTYQQARDQVLELVSKDTILVGHSLENDLTSLHLIHRKIIDTAISYSDLAVPESVNIYKKSLRTLSFQYLNRAIQEGSNGHDSVEDALAALDLVKLKFVKGPLFGRQDKGSGGAIMGESVIELINKNDKNFSLVDRSNALTKITAGAASTISGRNDKELVDRAIKEIRSEYNDVTWLHLYDLNDCYENKSENLDQALSDINDSVKQVYDALPKNCMCVIMGGCGNLYAVENMINNGEDNDKIDNFVHKISTGFVLCGIK</sequence>
<keyword evidence="9" id="KW-1185">Reference proteome</keyword>
<keyword evidence="3" id="KW-0540">Nuclease</keyword>
<protein>
    <submittedName>
        <fullName evidence="8">RNA exonuclease</fullName>
    </submittedName>
</protein>
<evidence type="ECO:0000256" key="3">
    <source>
        <dbReference type="ARBA" id="ARBA00022722"/>
    </source>
</evidence>
<dbReference type="SUPFAM" id="SSF53098">
    <property type="entry name" value="Ribonuclease H-like"/>
    <property type="match status" value="1"/>
</dbReference>
<evidence type="ECO:0000256" key="6">
    <source>
        <dbReference type="ARBA" id="ARBA00023242"/>
    </source>
</evidence>
<accession>A0AAW2ZLH8</accession>
<name>A0AAW2ZLH8_9EUKA</name>
<dbReference type="CDD" id="cd06145">
    <property type="entry name" value="REX1_like"/>
    <property type="match status" value="1"/>
</dbReference>
<dbReference type="Pfam" id="PF00929">
    <property type="entry name" value="RNase_T"/>
    <property type="match status" value="1"/>
</dbReference>